<dbReference type="EMBL" id="JBBBZM010000175">
    <property type="protein sequence ID" value="KAL0632327.1"/>
    <property type="molecule type" value="Genomic_DNA"/>
</dbReference>
<evidence type="ECO:0000313" key="2">
    <source>
        <dbReference type="Proteomes" id="UP001447188"/>
    </source>
</evidence>
<reference evidence="1 2" key="1">
    <citation type="submission" date="2024-02" db="EMBL/GenBank/DDBJ databases">
        <title>Discinaceae phylogenomics.</title>
        <authorList>
            <person name="Dirks A.C."/>
            <person name="James T.Y."/>
        </authorList>
    </citation>
    <scope>NUCLEOTIDE SEQUENCE [LARGE SCALE GENOMIC DNA]</scope>
    <source>
        <strain evidence="1 2">ACD0624</strain>
    </source>
</reference>
<organism evidence="1 2">
    <name type="scientific">Discina gigas</name>
    <dbReference type="NCBI Taxonomy" id="1032678"/>
    <lineage>
        <taxon>Eukaryota</taxon>
        <taxon>Fungi</taxon>
        <taxon>Dikarya</taxon>
        <taxon>Ascomycota</taxon>
        <taxon>Pezizomycotina</taxon>
        <taxon>Pezizomycetes</taxon>
        <taxon>Pezizales</taxon>
        <taxon>Discinaceae</taxon>
        <taxon>Discina</taxon>
    </lineage>
</organism>
<keyword evidence="2" id="KW-1185">Reference proteome</keyword>
<gene>
    <name evidence="1" type="ORF">Q9L58_008807</name>
</gene>
<protein>
    <submittedName>
        <fullName evidence="1">Uncharacterized protein</fullName>
    </submittedName>
</protein>
<proteinExistence type="predicted"/>
<sequence>MTDAEEHTVSFFWARRRLGEVDKRCWLVMEGMADMEPGQIGTLRNGETVRVRWTGLDETIEDKIEEERRDGKGEADEQEVKEAREYFRRRARRWRKE</sequence>
<name>A0ABR3G8P7_9PEZI</name>
<dbReference type="Proteomes" id="UP001447188">
    <property type="component" value="Unassembled WGS sequence"/>
</dbReference>
<comment type="caution">
    <text evidence="1">The sequence shown here is derived from an EMBL/GenBank/DDBJ whole genome shotgun (WGS) entry which is preliminary data.</text>
</comment>
<evidence type="ECO:0000313" key="1">
    <source>
        <dbReference type="EMBL" id="KAL0632327.1"/>
    </source>
</evidence>
<accession>A0ABR3G8P7</accession>